<comment type="function">
    <text evidence="14">Glutamate-gated receptor that probably acts as a non-selective cation channel. May be involved in light-signal transduction and calcium homeostasis via the regulation of calcium influx into cells.</text>
</comment>
<dbReference type="Proteomes" id="UP001140949">
    <property type="component" value="Unassembled WGS sequence"/>
</dbReference>
<dbReference type="FunFam" id="3.40.50.2300:FF:000188">
    <property type="entry name" value="Glutamate receptor"/>
    <property type="match status" value="1"/>
</dbReference>
<comment type="similarity">
    <text evidence="2 15">Belongs to the glutamate-gated ion channel (TC 1.A.10.1) family.</text>
</comment>
<comment type="subunit">
    <text evidence="3">May form heteromers.</text>
</comment>
<organism evidence="18 19">
    <name type="scientific">Iris pallida</name>
    <name type="common">Sweet iris</name>
    <dbReference type="NCBI Taxonomy" id="29817"/>
    <lineage>
        <taxon>Eukaryota</taxon>
        <taxon>Viridiplantae</taxon>
        <taxon>Streptophyta</taxon>
        <taxon>Embryophyta</taxon>
        <taxon>Tracheophyta</taxon>
        <taxon>Spermatophyta</taxon>
        <taxon>Magnoliopsida</taxon>
        <taxon>Liliopsida</taxon>
        <taxon>Asparagales</taxon>
        <taxon>Iridaceae</taxon>
        <taxon>Iridoideae</taxon>
        <taxon>Irideae</taxon>
        <taxon>Iris</taxon>
    </lineage>
</organism>
<keyword evidence="13 15" id="KW-0407">Ion channel</keyword>
<dbReference type="GO" id="GO:0015276">
    <property type="term" value="F:ligand-gated monoatomic ion channel activity"/>
    <property type="evidence" value="ECO:0007669"/>
    <property type="project" value="InterPro"/>
</dbReference>
<dbReference type="Pfam" id="PF00060">
    <property type="entry name" value="Lig_chan"/>
    <property type="match status" value="1"/>
</dbReference>
<dbReference type="PANTHER" id="PTHR34836:SF1">
    <property type="entry name" value="OS09G0428600 PROTEIN"/>
    <property type="match status" value="1"/>
</dbReference>
<feature type="transmembrane region" description="Helical" evidence="16">
    <location>
        <begin position="20"/>
        <end position="39"/>
    </location>
</feature>
<accession>A0AAX6I3F3</accession>
<dbReference type="Gene3D" id="3.40.190.10">
    <property type="entry name" value="Periplasmic binding protein-like II"/>
    <property type="match status" value="1"/>
</dbReference>
<evidence type="ECO:0000313" key="18">
    <source>
        <dbReference type="EMBL" id="KAJ6847799.1"/>
    </source>
</evidence>
<reference evidence="18" key="1">
    <citation type="journal article" date="2023" name="GigaByte">
        <title>Genome assembly of the bearded iris, Iris pallida Lam.</title>
        <authorList>
            <person name="Bruccoleri R.E."/>
            <person name="Oakeley E.J."/>
            <person name="Faust A.M.E."/>
            <person name="Altorfer M."/>
            <person name="Dessus-Babus S."/>
            <person name="Burckhardt D."/>
            <person name="Oertli M."/>
            <person name="Naumann U."/>
            <person name="Petersen F."/>
            <person name="Wong J."/>
        </authorList>
    </citation>
    <scope>NUCLEOTIDE SEQUENCE</scope>
    <source>
        <strain evidence="18">GSM-AAB239-AS_SAM_17_03QT</strain>
    </source>
</reference>
<keyword evidence="19" id="KW-1185">Reference proteome</keyword>
<dbReference type="Gene3D" id="3.40.50.2300">
    <property type="match status" value="2"/>
</dbReference>
<dbReference type="GO" id="GO:0016020">
    <property type="term" value="C:membrane"/>
    <property type="evidence" value="ECO:0007669"/>
    <property type="project" value="UniProtKB-SubCell"/>
</dbReference>
<dbReference type="Pfam" id="PF10613">
    <property type="entry name" value="Lig_chan-Glu_bd"/>
    <property type="match status" value="1"/>
</dbReference>
<evidence type="ECO:0000256" key="8">
    <source>
        <dbReference type="ARBA" id="ARBA00023065"/>
    </source>
</evidence>
<dbReference type="InterPro" id="IPR044440">
    <property type="entry name" value="GABAb_receptor_plant_PBP1"/>
</dbReference>
<comment type="subcellular location">
    <subcellularLocation>
        <location evidence="1">Membrane</location>
        <topology evidence="1">Multi-pass membrane protein</topology>
    </subcellularLocation>
</comment>
<keyword evidence="10 15" id="KW-0675">Receptor</keyword>
<reference evidence="18" key="2">
    <citation type="submission" date="2023-04" db="EMBL/GenBank/DDBJ databases">
        <authorList>
            <person name="Bruccoleri R.E."/>
            <person name="Oakeley E.J."/>
            <person name="Faust A.-M."/>
            <person name="Dessus-Babus S."/>
            <person name="Altorfer M."/>
            <person name="Burckhardt D."/>
            <person name="Oertli M."/>
            <person name="Naumann U."/>
            <person name="Petersen F."/>
            <person name="Wong J."/>
        </authorList>
    </citation>
    <scope>NUCLEOTIDE SEQUENCE</scope>
    <source>
        <strain evidence="18">GSM-AAB239-AS_SAM_17_03QT</strain>
        <tissue evidence="18">Leaf</tissue>
    </source>
</reference>
<dbReference type="InterPro" id="IPR017103">
    <property type="entry name" value="Iontropic_Glu_rcpt_pln"/>
</dbReference>
<protein>
    <recommendedName>
        <fullName evidence="15">Glutamate receptor</fullName>
    </recommendedName>
</protein>
<keyword evidence="6" id="KW-0732">Signal</keyword>
<comment type="caution">
    <text evidence="18">The sequence shown here is derived from an EMBL/GenBank/DDBJ whole genome shotgun (WGS) entry which is preliminary data.</text>
</comment>
<proteinExistence type="inferred from homology"/>
<keyword evidence="11" id="KW-0325">Glycoprotein</keyword>
<dbReference type="AlphaFoldDB" id="A0AAX6I3F3"/>
<evidence type="ECO:0000313" key="19">
    <source>
        <dbReference type="Proteomes" id="UP001140949"/>
    </source>
</evidence>
<dbReference type="SUPFAM" id="SSF53822">
    <property type="entry name" value="Periplasmic binding protein-like I"/>
    <property type="match status" value="1"/>
</dbReference>
<keyword evidence="8 15" id="KW-0406">Ion transport</keyword>
<evidence type="ECO:0000256" key="3">
    <source>
        <dbReference type="ARBA" id="ARBA00011095"/>
    </source>
</evidence>
<evidence type="ECO:0000256" key="6">
    <source>
        <dbReference type="ARBA" id="ARBA00022729"/>
    </source>
</evidence>
<dbReference type="InterPro" id="IPR001828">
    <property type="entry name" value="ANF_lig-bd_rcpt"/>
</dbReference>
<sequence>MYQQVENVKMKVANRNQTFLFFLFFFIISSSFFFSSSALTGGGFGKSVDVGVIVDTKTWIGNISWSCMLMALEDFYEAHPGYTTNLALHLRDTDRSTVGAANAAVDLLKNVPVQAIIGPQTSAQAKFIIELGGKTHVPIITFSAKSSSLSSQRSPYFVRAAMNDYSQTEVIASIVQFFKWREVVPIFEDGGSGIIHPLVDALQAVGARVPYRSSLPPSATKDQIMKELEQLKSMRTRVFVVQMSYDSGFRLFSHAEEAGMMREGYVWIATYGLIDLVDLNGSSATKVMQGVLGVKPYVRETKKLHNFKLRWRKRFQQEYSAQVDELPTVFGLWAYDAVWSLALAVENAARYLTSSKLQNYTTNNSLPTDLAALAPSLAGPNILESILNTRFDGLAGEFHLINGELESKVFEITNVVGHGKMRVGYWTPERGISGNLDDPNNTALKAIMWPGGKEAVVPPKGWEWPIFGKKLKVGIPVKPGFDGFVRYENGSAKGYCIEVFDAVMAKMPYDVAYKYVPYEDSSGNMNGTYDDLVYQVYLQNFDAVVGDITIIANRSLYVDFTLPYTESGGFHVGPSHRQTPQARVGLLGATDTRSLVGKWGVHHLYRVCGMGFGTPGNEEFRGTPSNQLGTVFYFSFSTLVFAHREKIVSNLSRIVVIIWVFVVLILQSSYTASLTSRLTVEQLQPTVTDLNELKRDGSSVGYLNDSFMPSFLKRLNFSDSKLIAFQSPEEYHGPYQMELLLPLLMKYHTSKSSSLSSVKRSISQQGQHTRLMDLVSFSRKTRHWFQMYQGQF</sequence>
<evidence type="ECO:0000256" key="2">
    <source>
        <dbReference type="ARBA" id="ARBA00008685"/>
    </source>
</evidence>
<evidence type="ECO:0000256" key="15">
    <source>
        <dbReference type="PIRNR" id="PIRNR037090"/>
    </source>
</evidence>
<name>A0AAX6I3F3_IRIPA</name>
<evidence type="ECO:0000256" key="12">
    <source>
        <dbReference type="ARBA" id="ARBA00023286"/>
    </source>
</evidence>
<dbReference type="CDD" id="cd19990">
    <property type="entry name" value="PBP1_GABAb_receptor_plant"/>
    <property type="match status" value="1"/>
</dbReference>
<keyword evidence="5 16" id="KW-0812">Transmembrane</keyword>
<keyword evidence="7 16" id="KW-1133">Transmembrane helix</keyword>
<comment type="function">
    <text evidence="15">Glutamate-gated receptor that probably acts as non-selective cation channel.</text>
</comment>
<evidence type="ECO:0000256" key="9">
    <source>
        <dbReference type="ARBA" id="ARBA00023136"/>
    </source>
</evidence>
<dbReference type="Pfam" id="PF01094">
    <property type="entry name" value="ANF_receptor"/>
    <property type="match status" value="1"/>
</dbReference>
<dbReference type="InterPro" id="IPR015683">
    <property type="entry name" value="Ionotropic_Glu_rcpt"/>
</dbReference>
<keyword evidence="4 15" id="KW-0813">Transport</keyword>
<evidence type="ECO:0000256" key="4">
    <source>
        <dbReference type="ARBA" id="ARBA00022448"/>
    </source>
</evidence>
<keyword evidence="9 15" id="KW-0472">Membrane</keyword>
<evidence type="ECO:0000256" key="1">
    <source>
        <dbReference type="ARBA" id="ARBA00004141"/>
    </source>
</evidence>
<evidence type="ECO:0000256" key="10">
    <source>
        <dbReference type="ARBA" id="ARBA00023170"/>
    </source>
</evidence>
<dbReference type="FunFam" id="3.40.190.10:FF:000054">
    <property type="entry name" value="Glutamate receptor"/>
    <property type="match status" value="1"/>
</dbReference>
<dbReference type="InterPro" id="IPR028082">
    <property type="entry name" value="Peripla_BP_I"/>
</dbReference>
<evidence type="ECO:0000256" key="11">
    <source>
        <dbReference type="ARBA" id="ARBA00023180"/>
    </source>
</evidence>
<evidence type="ECO:0000256" key="7">
    <source>
        <dbReference type="ARBA" id="ARBA00022989"/>
    </source>
</evidence>
<dbReference type="SMART" id="SM00079">
    <property type="entry name" value="PBPe"/>
    <property type="match status" value="1"/>
</dbReference>
<dbReference type="InterPro" id="IPR019594">
    <property type="entry name" value="Glu/Gly-bd"/>
</dbReference>
<evidence type="ECO:0000256" key="14">
    <source>
        <dbReference type="ARBA" id="ARBA00049638"/>
    </source>
</evidence>
<dbReference type="PANTHER" id="PTHR34836">
    <property type="entry name" value="OS06G0188250 PROTEIN"/>
    <property type="match status" value="1"/>
</dbReference>
<dbReference type="EMBL" id="JANAVB010004800">
    <property type="protein sequence ID" value="KAJ6847799.1"/>
    <property type="molecule type" value="Genomic_DNA"/>
</dbReference>
<evidence type="ECO:0000256" key="16">
    <source>
        <dbReference type="SAM" id="Phobius"/>
    </source>
</evidence>
<evidence type="ECO:0000259" key="17">
    <source>
        <dbReference type="SMART" id="SM00079"/>
    </source>
</evidence>
<evidence type="ECO:0000256" key="13">
    <source>
        <dbReference type="ARBA" id="ARBA00023303"/>
    </source>
</evidence>
<dbReference type="Gene3D" id="1.10.287.70">
    <property type="match status" value="1"/>
</dbReference>
<feature type="domain" description="Ionotropic glutamate receptor C-terminal" evidence="17">
    <location>
        <begin position="470"/>
        <end position="787"/>
    </location>
</feature>
<keyword evidence="12 15" id="KW-1071">Ligand-gated ion channel</keyword>
<evidence type="ECO:0000256" key="5">
    <source>
        <dbReference type="ARBA" id="ARBA00022692"/>
    </source>
</evidence>
<dbReference type="SUPFAM" id="SSF53850">
    <property type="entry name" value="Periplasmic binding protein-like II"/>
    <property type="match status" value="1"/>
</dbReference>
<gene>
    <name evidence="18" type="ORF">M6B38_115095</name>
</gene>
<dbReference type="InterPro" id="IPR001320">
    <property type="entry name" value="Iontro_rcpt_C"/>
</dbReference>
<dbReference type="PIRSF" id="PIRSF037090">
    <property type="entry name" value="Iontro_Glu-like_rcpt_pln"/>
    <property type="match status" value="1"/>
</dbReference>